<dbReference type="GO" id="GO:0036064">
    <property type="term" value="C:ciliary basal body"/>
    <property type="evidence" value="ECO:0007669"/>
    <property type="project" value="TreeGrafter"/>
</dbReference>
<proteinExistence type="predicted"/>
<evidence type="ECO:0008006" key="6">
    <source>
        <dbReference type="Google" id="ProtNLM"/>
    </source>
</evidence>
<dbReference type="GO" id="GO:0005524">
    <property type="term" value="F:ATP binding"/>
    <property type="evidence" value="ECO:0007669"/>
    <property type="project" value="UniProtKB-KW"/>
</dbReference>
<dbReference type="PANTHER" id="PTHR12241:SF162">
    <property type="entry name" value="TUBULIN MONOGLUTAMYLASE TTLL4"/>
    <property type="match status" value="1"/>
</dbReference>
<accession>A0A3P8HXE4</accession>
<reference evidence="4 5" key="1">
    <citation type="submission" date="2018-11" db="EMBL/GenBank/DDBJ databases">
        <authorList>
            <consortium name="Pathogen Informatics"/>
        </authorList>
    </citation>
    <scope>NUCLEOTIDE SEQUENCE [LARGE SCALE GENOMIC DNA]</scope>
    <source>
        <strain evidence="4 5">Egypt</strain>
    </source>
</reference>
<dbReference type="InterPro" id="IPR004344">
    <property type="entry name" value="TTL/TTLL_fam"/>
</dbReference>
<evidence type="ECO:0000256" key="2">
    <source>
        <dbReference type="ARBA" id="ARBA00022741"/>
    </source>
</evidence>
<dbReference type="GO" id="GO:0015631">
    <property type="term" value="F:tubulin binding"/>
    <property type="evidence" value="ECO:0007669"/>
    <property type="project" value="TreeGrafter"/>
</dbReference>
<keyword evidence="1" id="KW-0436">Ligase</keyword>
<dbReference type="OrthoDB" id="202825at2759"/>
<keyword evidence="2" id="KW-0547">Nucleotide-binding</keyword>
<organism evidence="4 5">
    <name type="scientific">Echinostoma caproni</name>
    <dbReference type="NCBI Taxonomy" id="27848"/>
    <lineage>
        <taxon>Eukaryota</taxon>
        <taxon>Metazoa</taxon>
        <taxon>Spiralia</taxon>
        <taxon>Lophotrochozoa</taxon>
        <taxon>Platyhelminthes</taxon>
        <taxon>Trematoda</taxon>
        <taxon>Digenea</taxon>
        <taxon>Plagiorchiida</taxon>
        <taxon>Echinostomata</taxon>
        <taxon>Echinostomatoidea</taxon>
        <taxon>Echinostomatidae</taxon>
        <taxon>Echinostoma</taxon>
    </lineage>
</organism>
<dbReference type="EMBL" id="UZAN01050680">
    <property type="protein sequence ID" value="VDP88388.1"/>
    <property type="molecule type" value="Genomic_DNA"/>
</dbReference>
<keyword evidence="5" id="KW-1185">Reference proteome</keyword>
<gene>
    <name evidence="4" type="ORF">ECPE_LOCUS11356</name>
</gene>
<dbReference type="GO" id="GO:0070740">
    <property type="term" value="F:tubulin-glutamic acid ligase activity"/>
    <property type="evidence" value="ECO:0007669"/>
    <property type="project" value="TreeGrafter"/>
</dbReference>
<dbReference type="Gene3D" id="3.30.470.20">
    <property type="entry name" value="ATP-grasp fold, B domain"/>
    <property type="match status" value="1"/>
</dbReference>
<evidence type="ECO:0000256" key="1">
    <source>
        <dbReference type="ARBA" id="ARBA00022598"/>
    </source>
</evidence>
<evidence type="ECO:0000256" key="3">
    <source>
        <dbReference type="ARBA" id="ARBA00022840"/>
    </source>
</evidence>
<dbReference type="PROSITE" id="PS51221">
    <property type="entry name" value="TTL"/>
    <property type="match status" value="1"/>
</dbReference>
<dbReference type="GO" id="GO:0000226">
    <property type="term" value="P:microtubule cytoskeleton organization"/>
    <property type="evidence" value="ECO:0007669"/>
    <property type="project" value="TreeGrafter"/>
</dbReference>
<sequence length="172" mass="20188">MPCSFQLGRKDRLWKNLLHMQMRCGKENFNYMPQTFCLPADLDALKKVWDEEGASQRWILKPVNCSAPRIKFVANEQRWYRFLEFRPYASTPKSSPYGQSLLASARGIGVRLITKWAQVPKKRPAIVQKYLARPFLINESKFDLRIYVYISSINPLRVYIHEDGLVRFASQK</sequence>
<dbReference type="Pfam" id="PF03133">
    <property type="entry name" value="TTL"/>
    <property type="match status" value="2"/>
</dbReference>
<dbReference type="Proteomes" id="UP000272942">
    <property type="component" value="Unassembled WGS sequence"/>
</dbReference>
<protein>
    <recommendedName>
        <fullName evidence="6">Tubulin--tyrosine ligase-like protein 9</fullName>
    </recommendedName>
</protein>
<name>A0A3P8HXE4_9TREM</name>
<evidence type="ECO:0000313" key="5">
    <source>
        <dbReference type="Proteomes" id="UP000272942"/>
    </source>
</evidence>
<dbReference type="AlphaFoldDB" id="A0A3P8HXE4"/>
<dbReference type="SUPFAM" id="SSF56059">
    <property type="entry name" value="Glutathione synthetase ATP-binding domain-like"/>
    <property type="match status" value="1"/>
</dbReference>
<evidence type="ECO:0000313" key="4">
    <source>
        <dbReference type="EMBL" id="VDP88388.1"/>
    </source>
</evidence>
<keyword evidence="3" id="KW-0067">ATP-binding</keyword>
<dbReference type="PANTHER" id="PTHR12241">
    <property type="entry name" value="TUBULIN POLYGLUTAMYLASE"/>
    <property type="match status" value="1"/>
</dbReference>